<reference evidence="5 6" key="1">
    <citation type="submission" date="2024-02" db="EMBL/GenBank/DDBJ databases">
        <title>Haloferula sargassicola NBRC 104335.</title>
        <authorList>
            <person name="Ichikawa N."/>
            <person name="Katano-Makiyama Y."/>
            <person name="Hidaka K."/>
        </authorList>
    </citation>
    <scope>NUCLEOTIDE SEQUENCE [LARGE SCALE GENOMIC DNA]</scope>
    <source>
        <strain evidence="5 6">NBRC 104335</strain>
    </source>
</reference>
<dbReference type="CDD" id="cd08659">
    <property type="entry name" value="M20_ArgE_DapE-like"/>
    <property type="match status" value="1"/>
</dbReference>
<proteinExistence type="predicted"/>
<evidence type="ECO:0000313" key="5">
    <source>
        <dbReference type="EMBL" id="GAA5483036.1"/>
    </source>
</evidence>
<dbReference type="Pfam" id="PF01546">
    <property type="entry name" value="Peptidase_M20"/>
    <property type="match status" value="1"/>
</dbReference>
<organism evidence="5 6">
    <name type="scientific">Haloferula sargassicola</name>
    <dbReference type="NCBI Taxonomy" id="490096"/>
    <lineage>
        <taxon>Bacteria</taxon>
        <taxon>Pseudomonadati</taxon>
        <taxon>Verrucomicrobiota</taxon>
        <taxon>Verrucomicrobiia</taxon>
        <taxon>Verrucomicrobiales</taxon>
        <taxon>Verrucomicrobiaceae</taxon>
        <taxon>Haloferula</taxon>
    </lineage>
</organism>
<dbReference type="SUPFAM" id="SSF53187">
    <property type="entry name" value="Zn-dependent exopeptidases"/>
    <property type="match status" value="1"/>
</dbReference>
<keyword evidence="2" id="KW-0378">Hydrolase</keyword>
<dbReference type="InterPro" id="IPR002933">
    <property type="entry name" value="Peptidase_M20"/>
</dbReference>
<keyword evidence="3" id="KW-0170">Cobalt</keyword>
<evidence type="ECO:0000256" key="3">
    <source>
        <dbReference type="ARBA" id="ARBA00023285"/>
    </source>
</evidence>
<dbReference type="PANTHER" id="PTHR43808">
    <property type="entry name" value="ACETYLORNITHINE DEACETYLASE"/>
    <property type="match status" value="1"/>
</dbReference>
<dbReference type="Gene3D" id="3.30.70.360">
    <property type="match status" value="1"/>
</dbReference>
<evidence type="ECO:0000256" key="2">
    <source>
        <dbReference type="ARBA" id="ARBA00022801"/>
    </source>
</evidence>
<evidence type="ECO:0000313" key="6">
    <source>
        <dbReference type="Proteomes" id="UP001476282"/>
    </source>
</evidence>
<feature type="domain" description="Peptidase M20 dimerisation" evidence="4">
    <location>
        <begin position="222"/>
        <end position="309"/>
    </location>
</feature>
<dbReference type="Pfam" id="PF07687">
    <property type="entry name" value="M20_dimer"/>
    <property type="match status" value="1"/>
</dbReference>
<sequence>MTPSTHTSRRSHPPIPSILLPLPPNPPPVCGIQSCVLSLEVFCLPPVSATELLQQLVRIPSVNPDNAPGTELTGEAAIADFLAAWLRDLGADVTLEEIRPGRPNLIARFAPLDGRPRILFGPHLDTVGVGGMTIDPFSGEIRDGRLWGRGSSDTKGPTAAMLWALRENAGHLRDAKVAIDFVGFMGEESCQWGSRDFGEKYAADYQFAIVGEPTSLDIVHTTKGSLWATLRSTGKAAHSSQPERGDNAAMKLARTLCAIHEPLVDRLATFTHPVLGRSTINVGVLRGGSRPNIVPDLAEAEIDIRLTPALRDAGGALGLLREMLAGHPVEIVEADEKPPMETPADHPWIQRLRDVRPATKCVGAPWFSDAAHLSEAGIPSICLGPGSIDQAHTCDEFIEIAALEEGAAFFSFFIQSAILNPQSSIG</sequence>
<gene>
    <name evidence="5" type="primary">argE</name>
    <name evidence="5" type="ORF">Hsar01_02263</name>
</gene>
<name>A0ABP9UQQ1_9BACT</name>
<dbReference type="SUPFAM" id="SSF55031">
    <property type="entry name" value="Bacterial exopeptidase dimerisation domain"/>
    <property type="match status" value="1"/>
</dbReference>
<accession>A0ABP9UQQ1</accession>
<dbReference type="InterPro" id="IPR011650">
    <property type="entry name" value="Peptidase_M20_dimer"/>
</dbReference>
<keyword evidence="6" id="KW-1185">Reference proteome</keyword>
<dbReference type="PANTHER" id="PTHR43808:SF31">
    <property type="entry name" value="N-ACETYL-L-CITRULLINE DEACETYLASE"/>
    <property type="match status" value="1"/>
</dbReference>
<dbReference type="InterPro" id="IPR050072">
    <property type="entry name" value="Peptidase_M20A"/>
</dbReference>
<dbReference type="InterPro" id="IPR036264">
    <property type="entry name" value="Bact_exopeptidase_dim_dom"/>
</dbReference>
<protein>
    <submittedName>
        <fullName evidence="5">Acetylornithine deacetylase</fullName>
    </submittedName>
</protein>
<keyword evidence="1" id="KW-0479">Metal-binding</keyword>
<evidence type="ECO:0000256" key="1">
    <source>
        <dbReference type="ARBA" id="ARBA00022723"/>
    </source>
</evidence>
<dbReference type="Gene3D" id="3.40.630.10">
    <property type="entry name" value="Zn peptidases"/>
    <property type="match status" value="1"/>
</dbReference>
<dbReference type="EMBL" id="BAABRI010000011">
    <property type="protein sequence ID" value="GAA5483036.1"/>
    <property type="molecule type" value="Genomic_DNA"/>
</dbReference>
<evidence type="ECO:0000259" key="4">
    <source>
        <dbReference type="Pfam" id="PF07687"/>
    </source>
</evidence>
<dbReference type="Proteomes" id="UP001476282">
    <property type="component" value="Unassembled WGS sequence"/>
</dbReference>
<comment type="caution">
    <text evidence="5">The sequence shown here is derived from an EMBL/GenBank/DDBJ whole genome shotgun (WGS) entry which is preliminary data.</text>
</comment>